<dbReference type="InterPro" id="IPR050091">
    <property type="entry name" value="PKS_NRPS_Biosynth_Enz"/>
</dbReference>
<keyword evidence="1" id="KW-0596">Phosphopantetheine</keyword>
<dbReference type="GO" id="GO:0006633">
    <property type="term" value="P:fatty acid biosynthetic process"/>
    <property type="evidence" value="ECO:0007669"/>
    <property type="project" value="TreeGrafter"/>
</dbReference>
<dbReference type="Gene3D" id="3.10.129.110">
    <property type="entry name" value="Polyketide synthase dehydratase"/>
    <property type="match status" value="1"/>
</dbReference>
<proteinExistence type="predicted"/>
<dbReference type="InterPro" id="IPR020807">
    <property type="entry name" value="PKS_DH"/>
</dbReference>
<comment type="caution">
    <text evidence="6">The sequence shown here is derived from an EMBL/GenBank/DDBJ whole genome shotgun (WGS) entry which is preliminary data.</text>
</comment>
<dbReference type="GO" id="GO:0005886">
    <property type="term" value="C:plasma membrane"/>
    <property type="evidence" value="ECO:0007669"/>
    <property type="project" value="TreeGrafter"/>
</dbReference>
<evidence type="ECO:0000313" key="7">
    <source>
        <dbReference type="Proteomes" id="UP000282674"/>
    </source>
</evidence>
<dbReference type="Pfam" id="PF08659">
    <property type="entry name" value="KR"/>
    <property type="match status" value="1"/>
</dbReference>
<evidence type="ECO:0000256" key="2">
    <source>
        <dbReference type="ARBA" id="ARBA00022553"/>
    </source>
</evidence>
<dbReference type="SMART" id="SM00826">
    <property type="entry name" value="PKS_DH"/>
    <property type="match status" value="1"/>
</dbReference>
<feature type="active site" description="Proton donor; for dehydratase activity" evidence="4">
    <location>
        <position position="995"/>
    </location>
</feature>
<protein>
    <submittedName>
        <fullName evidence="6">SDR family NAD(P)-dependent oxidoreductase</fullName>
    </submittedName>
</protein>
<dbReference type="SMART" id="SM00827">
    <property type="entry name" value="PKS_AT"/>
    <property type="match status" value="1"/>
</dbReference>
<dbReference type="Pfam" id="PF00698">
    <property type="entry name" value="Acyl_transf_1"/>
    <property type="match status" value="1"/>
</dbReference>
<organism evidence="6 7">
    <name type="scientific">Actinomadura harenae</name>
    <dbReference type="NCBI Taxonomy" id="2483351"/>
    <lineage>
        <taxon>Bacteria</taxon>
        <taxon>Bacillati</taxon>
        <taxon>Actinomycetota</taxon>
        <taxon>Actinomycetes</taxon>
        <taxon>Streptosporangiales</taxon>
        <taxon>Thermomonosporaceae</taxon>
        <taxon>Actinomadura</taxon>
    </lineage>
</organism>
<dbReference type="Gene3D" id="1.10.1200.10">
    <property type="entry name" value="ACP-like"/>
    <property type="match status" value="1"/>
</dbReference>
<reference evidence="6 7" key="1">
    <citation type="submission" date="2018-10" db="EMBL/GenBank/DDBJ databases">
        <title>Isolation from soil.</title>
        <authorList>
            <person name="Hu J."/>
        </authorList>
    </citation>
    <scope>NUCLEOTIDE SEQUENCE [LARGE SCALE GENOMIC DNA]</scope>
    <source>
        <strain evidence="6 7">NEAU-Ht49</strain>
    </source>
</reference>
<gene>
    <name evidence="6" type="ORF">EBO15_42330</name>
</gene>
<dbReference type="InterPro" id="IPR014043">
    <property type="entry name" value="Acyl_transferase_dom"/>
</dbReference>
<evidence type="ECO:0000259" key="5">
    <source>
        <dbReference type="PROSITE" id="PS52019"/>
    </source>
</evidence>
<dbReference type="Pfam" id="PF14765">
    <property type="entry name" value="PS-DH"/>
    <property type="match status" value="1"/>
</dbReference>
<dbReference type="InterPro" id="IPR013968">
    <property type="entry name" value="PKS_KR"/>
</dbReference>
<dbReference type="GO" id="GO:0071770">
    <property type="term" value="P:DIM/DIP cell wall layer assembly"/>
    <property type="evidence" value="ECO:0007669"/>
    <property type="project" value="TreeGrafter"/>
</dbReference>
<keyword evidence="2" id="KW-0597">Phosphoprotein</keyword>
<dbReference type="InterPro" id="IPR001227">
    <property type="entry name" value="Ac_transferase_dom_sf"/>
</dbReference>
<name>A0A3M2L2Q7_9ACTN</name>
<dbReference type="CDD" id="cd08953">
    <property type="entry name" value="KR_2_SDR_x"/>
    <property type="match status" value="1"/>
</dbReference>
<keyword evidence="7" id="KW-1185">Reference proteome</keyword>
<dbReference type="InterPro" id="IPR057326">
    <property type="entry name" value="KR_dom"/>
</dbReference>
<evidence type="ECO:0000256" key="3">
    <source>
        <dbReference type="ARBA" id="ARBA00022679"/>
    </source>
</evidence>
<accession>A0A3M2L2Q7</accession>
<evidence type="ECO:0000256" key="1">
    <source>
        <dbReference type="ARBA" id="ARBA00022450"/>
    </source>
</evidence>
<dbReference type="SUPFAM" id="SSF52151">
    <property type="entry name" value="FabD/lysophospholipase-like"/>
    <property type="match status" value="1"/>
</dbReference>
<sequence>GADALPELAAARGRAMAEHSSGTGAMAGLAAPAGDVAPLLTGAPVVIAGYNGPNQTVIAGPADAVDAVVLGAERAGIGCTRLAVSHAFHSPLVAPAADAFEAWLAGREFGPLEGRVVSTVTGEPLDPGTDLRELLCRQIADPVRFGQALELAGKDVDLFVEVGPGRTLSSLAAAASDVPAVALDTDDESLTSLLRVVGTAFARGAPVDHGALFLGRLVRPLEIGAEFSFFASPCEKAPELSVGATAPAGRARPAAGPGTAEPAASAEALEGGGLAILRRLAAERAELPAETLRDDSRLLDDLHLSSITVGQIMNQAALALGVRPGSAPTNFATATLAELAGVLDELAGSGGGAEEAPVVAGAASWVRAFSIDLDETPLPAVPDEPADGAEGLWQVFAPDGHPFAAPLARALREARIGAGVLVCLPPECAEADLALVLEGAKTALGGSRFVLVQHDRGAAAIAKTLRLEDPRVKVTVVTVPADTADTADAADTAAVPWIVAETAATSAFSEARYDADGVRRVPSLRPMPVRNARSVEPLGADDVVLVTGGGKGITAECALAIAEDSGAALAVLGRSAPEADAELAGNLARMAERGVRVRYVRADVTDADRVRAAVAEAERELGPVTGVLHGAGRNEPAALPGVDEAALRGALAPKVGGLEAVLAAVDPGRLRLLVTFGSIIGRAGLAGEAHYAQANQWLADLTESVAERHPECRCLCLEWSVWSGVGMGERLSVVESLTRDGITPIPPDQGVAVMRRLLADPDAPRVVVVSGRTGRVDTVRRAAAELPLLRFLGRPLVHYPGVELVTEVELNAGTDRYLADHLLDGNLLLPAVFGMEAMVQAGTAAAGRTDLPVIEAAEFDRPVVVPPEGATVVRVAAAVTGEDTVEVALRSAETGFATDHFRARLRFAAGGADGAPAVPDGPPDQAARGLPEVRLDPAADLYGGVLFQGGRFHRLRGYHRAAARHVDADVAIEPADWFAAFLPDRLLLGDPGMRDALMHGNQVCVPDATLLPTGIERLYPAGDRASGTGVLRYCATERERDGDTYVYDIAVRDAEGRTVERWEGLRLQAVRRTDGRGPWVPPLLGSYLERTVEDVLGLKAAIAVEPDEPGGSGGDVAARRARTALAAGRALGRPVTVRYRADGRPETTEAGVLSAAHGAGLTLCVASDTTVSCDVEAVATRTGEDWAGLLGAHHGLAGVLAADLDEDPGVAATRVWAAAECLRKAGLPEDAPLTAAGRPRPGWAVLASGGSRVATFATTLRDRPGPVVFAVLTGGTK</sequence>
<dbReference type="InterPro" id="IPR049552">
    <property type="entry name" value="PKS_DH_N"/>
</dbReference>
<dbReference type="RefSeq" id="WP_122200068.1">
    <property type="nucleotide sequence ID" value="NZ_RFFG01000204.1"/>
</dbReference>
<evidence type="ECO:0000256" key="4">
    <source>
        <dbReference type="PROSITE-ProRule" id="PRU01363"/>
    </source>
</evidence>
<dbReference type="InterPro" id="IPR049551">
    <property type="entry name" value="PKS_DH_C"/>
</dbReference>
<keyword evidence="3" id="KW-0808">Transferase</keyword>
<dbReference type="InterPro" id="IPR036736">
    <property type="entry name" value="ACP-like_sf"/>
</dbReference>
<feature type="region of interest" description="N-terminal hotdog fold" evidence="4">
    <location>
        <begin position="789"/>
        <end position="912"/>
    </location>
</feature>
<dbReference type="SMART" id="SM00822">
    <property type="entry name" value="PKS_KR"/>
    <property type="match status" value="1"/>
</dbReference>
<feature type="active site" description="Proton acceptor; for dehydratase activity" evidence="4">
    <location>
        <position position="821"/>
    </location>
</feature>
<dbReference type="InterPro" id="IPR016035">
    <property type="entry name" value="Acyl_Trfase/lysoPLipase"/>
</dbReference>
<dbReference type="InterPro" id="IPR049900">
    <property type="entry name" value="PKS_mFAS_DH"/>
</dbReference>
<dbReference type="PANTHER" id="PTHR43775:SF37">
    <property type="entry name" value="SI:DKEY-61P9.11"/>
    <property type="match status" value="1"/>
</dbReference>
<dbReference type="SUPFAM" id="SSF47336">
    <property type="entry name" value="ACP-like"/>
    <property type="match status" value="1"/>
</dbReference>
<dbReference type="Gene3D" id="3.40.366.10">
    <property type="entry name" value="Malonyl-Coenzyme A Acyl Carrier Protein, domain 2"/>
    <property type="match status" value="1"/>
</dbReference>
<dbReference type="PROSITE" id="PS52019">
    <property type="entry name" value="PKS_MFAS_DH"/>
    <property type="match status" value="1"/>
</dbReference>
<feature type="domain" description="PKS/mFAS DH" evidence="5">
    <location>
        <begin position="789"/>
        <end position="1076"/>
    </location>
</feature>
<dbReference type="SUPFAM" id="SSF51735">
    <property type="entry name" value="NAD(P)-binding Rossmann-fold domains"/>
    <property type="match status" value="1"/>
</dbReference>
<feature type="non-terminal residue" evidence="6">
    <location>
        <position position="1"/>
    </location>
</feature>
<dbReference type="InterPro" id="IPR042104">
    <property type="entry name" value="PKS_dehydratase_sf"/>
</dbReference>
<dbReference type="PANTHER" id="PTHR43775">
    <property type="entry name" value="FATTY ACID SYNTHASE"/>
    <property type="match status" value="1"/>
</dbReference>
<evidence type="ECO:0000313" key="6">
    <source>
        <dbReference type="EMBL" id="RMI31999.1"/>
    </source>
</evidence>
<dbReference type="AlphaFoldDB" id="A0A3M2L2Q7"/>
<feature type="region of interest" description="C-terminal hotdog fold" evidence="4">
    <location>
        <begin position="927"/>
        <end position="1076"/>
    </location>
</feature>
<dbReference type="EMBL" id="RFFG01000204">
    <property type="protein sequence ID" value="RMI31999.1"/>
    <property type="molecule type" value="Genomic_DNA"/>
</dbReference>
<dbReference type="Pfam" id="PF21089">
    <property type="entry name" value="PKS_DH_N"/>
    <property type="match status" value="1"/>
</dbReference>
<dbReference type="OrthoDB" id="4537517at2"/>
<dbReference type="Gene3D" id="3.40.50.720">
    <property type="entry name" value="NAD(P)-binding Rossmann-like Domain"/>
    <property type="match status" value="1"/>
</dbReference>
<dbReference type="GO" id="GO:0005737">
    <property type="term" value="C:cytoplasm"/>
    <property type="evidence" value="ECO:0007669"/>
    <property type="project" value="TreeGrafter"/>
</dbReference>
<dbReference type="InterPro" id="IPR036291">
    <property type="entry name" value="NAD(P)-bd_dom_sf"/>
</dbReference>
<dbReference type="GO" id="GO:0004312">
    <property type="term" value="F:fatty acid synthase activity"/>
    <property type="evidence" value="ECO:0007669"/>
    <property type="project" value="TreeGrafter"/>
</dbReference>
<dbReference type="Proteomes" id="UP000282674">
    <property type="component" value="Unassembled WGS sequence"/>
</dbReference>